<dbReference type="Proteomes" id="UP001302020">
    <property type="component" value="Chromosome"/>
</dbReference>
<reference evidence="1 2" key="1">
    <citation type="submission" date="2023-05" db="EMBL/GenBank/DDBJ databases">
        <title>Xanthomonas rydalmerenesis sp. nov., a novel Xanthomonas species isolated from Fragaria x ananassa.</title>
        <authorList>
            <person name="McKnight D.J.E."/>
            <person name="Wong-Bajracharya J."/>
            <person name="Okoh E.B."/>
            <person name="Snijders F."/>
            <person name="Lidbetter F."/>
            <person name="Webster J."/>
            <person name="Djordjevic S.P."/>
            <person name="Bogema D.R."/>
            <person name="Chapman T.A."/>
        </authorList>
    </citation>
    <scope>NUCLEOTIDE SEQUENCE [LARGE SCALE GENOMIC DNA]</scope>
    <source>
        <strain evidence="1 2">DAR34883</strain>
    </source>
</reference>
<name>A0ABZ0JV39_9XANT</name>
<dbReference type="EMBL" id="CP126172">
    <property type="protein sequence ID" value="WOS42952.1"/>
    <property type="molecule type" value="Genomic_DNA"/>
</dbReference>
<organism evidence="1 2">
    <name type="scientific">Xanthomonas rydalmerensis</name>
    <dbReference type="NCBI Taxonomy" id="3046274"/>
    <lineage>
        <taxon>Bacteria</taxon>
        <taxon>Pseudomonadati</taxon>
        <taxon>Pseudomonadota</taxon>
        <taxon>Gammaproteobacteria</taxon>
        <taxon>Lysobacterales</taxon>
        <taxon>Lysobacteraceae</taxon>
        <taxon>Xanthomonas</taxon>
    </lineage>
</organism>
<sequence length="33" mass="3802">MGFPELGWVSLQELSTVRGRLRLPIERDRAESC</sequence>
<proteinExistence type="predicted"/>
<protein>
    <submittedName>
        <fullName evidence="1">DUF2958 domain-containing protein</fullName>
    </submittedName>
</protein>
<accession>A0ABZ0JV39</accession>
<dbReference type="RefSeq" id="WP_425612952.1">
    <property type="nucleotide sequence ID" value="NZ_CP126170.1"/>
</dbReference>
<keyword evidence="2" id="KW-1185">Reference proteome</keyword>
<dbReference type="Pfam" id="PF11171">
    <property type="entry name" value="DUF2958"/>
    <property type="match status" value="1"/>
</dbReference>
<evidence type="ECO:0000313" key="1">
    <source>
        <dbReference type="EMBL" id="WOS42952.1"/>
    </source>
</evidence>
<gene>
    <name evidence="1" type="ORF">QN243_09740</name>
</gene>
<evidence type="ECO:0000313" key="2">
    <source>
        <dbReference type="Proteomes" id="UP001302020"/>
    </source>
</evidence>
<dbReference type="InterPro" id="IPR021341">
    <property type="entry name" value="DUF2958"/>
</dbReference>